<organism evidence="2 3">
    <name type="scientific">Trichoderma cornu-damae</name>
    <dbReference type="NCBI Taxonomy" id="654480"/>
    <lineage>
        <taxon>Eukaryota</taxon>
        <taxon>Fungi</taxon>
        <taxon>Dikarya</taxon>
        <taxon>Ascomycota</taxon>
        <taxon>Pezizomycotina</taxon>
        <taxon>Sordariomycetes</taxon>
        <taxon>Hypocreomycetidae</taxon>
        <taxon>Hypocreales</taxon>
        <taxon>Hypocreaceae</taxon>
        <taxon>Trichoderma</taxon>
    </lineage>
</organism>
<proteinExistence type="predicted"/>
<name>A0A9P8TUC6_9HYPO</name>
<protein>
    <submittedName>
        <fullName evidence="2">Glycosyltransferase family 31</fullName>
    </submittedName>
</protein>
<keyword evidence="1" id="KW-0812">Transmembrane</keyword>
<dbReference type="Gene3D" id="3.90.550.50">
    <property type="match status" value="1"/>
</dbReference>
<keyword evidence="1" id="KW-1133">Transmembrane helix</keyword>
<keyword evidence="3" id="KW-1185">Reference proteome</keyword>
<accession>A0A9P8TUC6</accession>
<evidence type="ECO:0000313" key="3">
    <source>
        <dbReference type="Proteomes" id="UP000827724"/>
    </source>
</evidence>
<dbReference type="Proteomes" id="UP000827724">
    <property type="component" value="Unassembled WGS sequence"/>
</dbReference>
<dbReference type="PANTHER" id="PTHR10811">
    <property type="entry name" value="FRINGE-RELATED"/>
    <property type="match status" value="1"/>
</dbReference>
<dbReference type="Pfam" id="PF04646">
    <property type="entry name" value="DUF604"/>
    <property type="match status" value="1"/>
</dbReference>
<sequence length="536" mass="60132">MDCIFRDAISDLDENDPICFGNMRRRLDHLLEDSPGTLGLTRGCLTIILIAITVFILTSLAKREHNKGTRQYELPFHLGVAISAQNGLHTVKPCAPDLDYLRRKEYGLTRNIIFRKRCFHGVYSNEAHPRGSVPDIDRPLLGSRRADVLDLDDECRSISSSEPFDQDRSCEPITLQTPEPFPRANLSNVVFGVATTFSRLQDSIPQFSHWMSGTGALFLAIIVDESVTDGNLALLESMYGSHDISLTAIRPWNCSLDVNEQHFAIIRDLVDFSTPETQWAVIIDDDTFFPWPYSIAQLLASYNPVVPTYIGGLSESQPSVEHFGVMAYGGAGVFLSMSLVRQLDPHVDDCLVESLEREGDGLLKNCVRKYTQTELTAIPGLHQLDMRGDLSGFYESGAFPLSLHHWKSWHQAPVDKMAKVADFCGECFLQRWRFDGNTILANGYSISIYEDGISHADLGLIEGTWEAAMGYEGAMGKMRDKAQDGKKKSYRLIDAEEVGGSLRQVFLHHGSWDLDEDGQGEAMDEVVEIWWEWPQD</sequence>
<comment type="caution">
    <text evidence="2">The sequence shown here is derived from an EMBL/GenBank/DDBJ whole genome shotgun (WGS) entry which is preliminary data.</text>
</comment>
<gene>
    <name evidence="2" type="ORF">Trco_001677</name>
</gene>
<dbReference type="AlphaFoldDB" id="A0A9P8TUC6"/>
<dbReference type="InterPro" id="IPR006740">
    <property type="entry name" value="DUF604"/>
</dbReference>
<evidence type="ECO:0000256" key="1">
    <source>
        <dbReference type="SAM" id="Phobius"/>
    </source>
</evidence>
<reference evidence="2" key="1">
    <citation type="submission" date="2021-08" db="EMBL/GenBank/DDBJ databases">
        <title>Chromosome-Level Trichoderma cornu-damae using Hi-C Data.</title>
        <authorList>
            <person name="Kim C.S."/>
        </authorList>
    </citation>
    <scope>NUCLEOTIDE SEQUENCE</scope>
    <source>
        <strain evidence="2">KA19-0412C</strain>
    </source>
</reference>
<keyword evidence="1" id="KW-0472">Membrane</keyword>
<dbReference type="OrthoDB" id="414175at2759"/>
<feature type="transmembrane region" description="Helical" evidence="1">
    <location>
        <begin position="40"/>
        <end position="61"/>
    </location>
</feature>
<dbReference type="EMBL" id="JAIWOZ010000002">
    <property type="protein sequence ID" value="KAH6608331.1"/>
    <property type="molecule type" value="Genomic_DNA"/>
</dbReference>
<evidence type="ECO:0000313" key="2">
    <source>
        <dbReference type="EMBL" id="KAH6608331.1"/>
    </source>
</evidence>